<dbReference type="Pfam" id="PF20700">
    <property type="entry name" value="Mutator"/>
    <property type="match status" value="1"/>
</dbReference>
<dbReference type="Proteomes" id="UP000499080">
    <property type="component" value="Unassembled WGS sequence"/>
</dbReference>
<dbReference type="InterPro" id="IPR049012">
    <property type="entry name" value="Mutator_transp_dom"/>
</dbReference>
<dbReference type="EMBL" id="BGPR01000120">
    <property type="protein sequence ID" value="GBL96418.1"/>
    <property type="molecule type" value="Genomic_DNA"/>
</dbReference>
<reference evidence="2 3" key="1">
    <citation type="journal article" date="2019" name="Sci. Rep.">
        <title>Orb-weaving spider Araneus ventricosus genome elucidates the spidroin gene catalogue.</title>
        <authorList>
            <person name="Kono N."/>
            <person name="Nakamura H."/>
            <person name="Ohtoshi R."/>
            <person name="Moran D.A.P."/>
            <person name="Shinohara A."/>
            <person name="Yoshida Y."/>
            <person name="Fujiwara M."/>
            <person name="Mori M."/>
            <person name="Tomita M."/>
            <person name="Arakawa K."/>
        </authorList>
    </citation>
    <scope>NUCLEOTIDE SEQUENCE [LARGE SCALE GENOMIC DNA]</scope>
</reference>
<feature type="domain" description="Mutator-like transposase" evidence="1">
    <location>
        <begin position="17"/>
        <end position="100"/>
    </location>
</feature>
<evidence type="ECO:0000259" key="1">
    <source>
        <dbReference type="Pfam" id="PF20700"/>
    </source>
</evidence>
<dbReference type="AlphaFoldDB" id="A0A4Y2BWE8"/>
<comment type="caution">
    <text evidence="2">The sequence shown here is derived from an EMBL/GenBank/DDBJ whole genome shotgun (WGS) entry which is preliminary data.</text>
</comment>
<gene>
    <name evidence="2" type="ORF">AVEN_43731_1</name>
</gene>
<evidence type="ECO:0000313" key="2">
    <source>
        <dbReference type="EMBL" id="GBL96418.1"/>
    </source>
</evidence>
<organism evidence="2 3">
    <name type="scientific">Araneus ventricosus</name>
    <name type="common">Orbweaver spider</name>
    <name type="synonym">Epeira ventricosa</name>
    <dbReference type="NCBI Taxonomy" id="182803"/>
    <lineage>
        <taxon>Eukaryota</taxon>
        <taxon>Metazoa</taxon>
        <taxon>Ecdysozoa</taxon>
        <taxon>Arthropoda</taxon>
        <taxon>Chelicerata</taxon>
        <taxon>Arachnida</taxon>
        <taxon>Araneae</taxon>
        <taxon>Araneomorphae</taxon>
        <taxon>Entelegynae</taxon>
        <taxon>Araneoidea</taxon>
        <taxon>Araneidae</taxon>
        <taxon>Araneus</taxon>
    </lineage>
</organism>
<accession>A0A4Y2BWE8</accession>
<protein>
    <recommendedName>
        <fullName evidence="1">Mutator-like transposase domain-containing protein</fullName>
    </recommendedName>
</protein>
<name>A0A4Y2BWE8_ARAVE</name>
<evidence type="ECO:0000313" key="3">
    <source>
        <dbReference type="Proteomes" id="UP000499080"/>
    </source>
</evidence>
<dbReference type="OrthoDB" id="6277804at2759"/>
<proteinExistence type="predicted"/>
<keyword evidence="3" id="KW-1185">Reference proteome</keyword>
<sequence length="116" mass="13250">MLGKNTPEFRIWHDFHKIDCQKIFNGSSNSMEMNAAAILWKRSVKEAKMRYTTLLSDGDGKTHQRLNEIKVYGKNVTIMKEEYINHVAKRVGTGLRNVVQDWKKKGVSLGVKSVAV</sequence>